<feature type="domain" description="Sugar phosphate transporter" evidence="6">
    <location>
        <begin position="28"/>
        <end position="205"/>
    </location>
</feature>
<reference evidence="7 8" key="1">
    <citation type="submission" date="2010-05" db="EMBL/GenBank/DDBJ databases">
        <title>The Genome Sequence of Thecamonas trahens ATCC 50062.</title>
        <authorList>
            <consortium name="The Broad Institute Genome Sequencing Platform"/>
            <person name="Russ C."/>
            <person name="Cuomo C."/>
            <person name="Shea T."/>
            <person name="Young S.K."/>
            <person name="Zeng Q."/>
            <person name="Koehrsen M."/>
            <person name="Haas B."/>
            <person name="Borodovsky M."/>
            <person name="Guigo R."/>
            <person name="Alvarado L."/>
            <person name="Berlin A."/>
            <person name="Bochicchio J."/>
            <person name="Borenstein D."/>
            <person name="Chapman S."/>
            <person name="Chen Z."/>
            <person name="Freedman E."/>
            <person name="Gellesch M."/>
            <person name="Goldberg J."/>
            <person name="Griggs A."/>
            <person name="Gujja S."/>
            <person name="Heilman E."/>
            <person name="Heiman D."/>
            <person name="Hepburn T."/>
            <person name="Howarth C."/>
            <person name="Jen D."/>
            <person name="Larson L."/>
            <person name="Mehta T."/>
            <person name="Park D."/>
            <person name="Pearson M."/>
            <person name="Roberts A."/>
            <person name="Saif S."/>
            <person name="Shenoy N."/>
            <person name="Sisk P."/>
            <person name="Stolte C."/>
            <person name="Sykes S."/>
            <person name="Thomson T."/>
            <person name="Walk T."/>
            <person name="White J."/>
            <person name="Yandava C."/>
            <person name="Burger G."/>
            <person name="Gray M.W."/>
            <person name="Holland P.W.H."/>
            <person name="King N."/>
            <person name="Lang F.B.F."/>
            <person name="Roger A.J."/>
            <person name="Ruiz-Trillo I."/>
            <person name="Lander E."/>
            <person name="Nusbaum C."/>
        </authorList>
    </citation>
    <scope>NUCLEOTIDE SEQUENCE [LARGE SCALE GENOMIC DNA]</scope>
    <source>
        <strain evidence="7 8">ATCC 50062</strain>
    </source>
</reference>
<evidence type="ECO:0000256" key="3">
    <source>
        <dbReference type="ARBA" id="ARBA00022989"/>
    </source>
</evidence>
<keyword evidence="2 5" id="KW-0812">Transmembrane</keyword>
<dbReference type="InterPro" id="IPR004853">
    <property type="entry name" value="Sugar_P_trans_dom"/>
</dbReference>
<sequence length="218" mass="22309">MNLSIYANSLGTYQLFKLLCVPTIIVIKYLKAGEVVSRKVMVALAILLAGVGCATVTDVTLSSTGLMIGLGAVVSTSQFQIFQGSCQSSAGVTAIQATASVTPYQAAFAGGIALFVEVPGKNSVLDYEMSATAAVLMVCSCAGAVAVNLAAFALIGKTSAVTYQVVGHAKTVLIFTASFILFPFHGDVVSSLFSITLAIAGAVLYGHIKAKAKAGEPD</sequence>
<keyword evidence="3 5" id="KW-1133">Transmembrane helix</keyword>
<dbReference type="OrthoDB" id="5547497at2759"/>
<evidence type="ECO:0000313" key="8">
    <source>
        <dbReference type="Proteomes" id="UP000054408"/>
    </source>
</evidence>
<evidence type="ECO:0000259" key="6">
    <source>
        <dbReference type="Pfam" id="PF03151"/>
    </source>
</evidence>
<gene>
    <name evidence="7" type="ORF">AMSG_11556</name>
</gene>
<keyword evidence="8" id="KW-1185">Reference proteome</keyword>
<organism evidence="7 8">
    <name type="scientific">Thecamonas trahens ATCC 50062</name>
    <dbReference type="NCBI Taxonomy" id="461836"/>
    <lineage>
        <taxon>Eukaryota</taxon>
        <taxon>Apusozoa</taxon>
        <taxon>Apusomonadida</taxon>
        <taxon>Apusomonadidae</taxon>
        <taxon>Thecamonas</taxon>
    </lineage>
</organism>
<dbReference type="OMA" id="FWIALCN"/>
<dbReference type="Pfam" id="PF03151">
    <property type="entry name" value="TPT"/>
    <property type="match status" value="1"/>
</dbReference>
<feature type="transmembrane region" description="Helical" evidence="5">
    <location>
        <begin position="161"/>
        <end position="182"/>
    </location>
</feature>
<dbReference type="InterPro" id="IPR050186">
    <property type="entry name" value="TPT_transporter"/>
</dbReference>
<proteinExistence type="predicted"/>
<evidence type="ECO:0000256" key="4">
    <source>
        <dbReference type="ARBA" id="ARBA00023136"/>
    </source>
</evidence>
<evidence type="ECO:0000256" key="2">
    <source>
        <dbReference type="ARBA" id="ARBA00022692"/>
    </source>
</evidence>
<dbReference type="RefSeq" id="XP_013752584.1">
    <property type="nucleotide sequence ID" value="XM_013897130.1"/>
</dbReference>
<feature type="transmembrane region" description="Helical" evidence="5">
    <location>
        <begin position="188"/>
        <end position="208"/>
    </location>
</feature>
<dbReference type="GeneID" id="25569482"/>
<name>A0A0L0D5Z1_THETB</name>
<feature type="non-terminal residue" evidence="7">
    <location>
        <position position="218"/>
    </location>
</feature>
<accession>A0A0L0D5Z1</accession>
<evidence type="ECO:0000313" key="7">
    <source>
        <dbReference type="EMBL" id="KNC46728.1"/>
    </source>
</evidence>
<dbReference type="Proteomes" id="UP000054408">
    <property type="component" value="Unassembled WGS sequence"/>
</dbReference>
<dbReference type="AlphaFoldDB" id="A0A0L0D5Z1"/>
<dbReference type="eggNOG" id="KOG1441">
    <property type="taxonomic scope" value="Eukaryota"/>
</dbReference>
<dbReference type="PANTHER" id="PTHR11132">
    <property type="entry name" value="SOLUTE CARRIER FAMILY 35"/>
    <property type="match status" value="1"/>
</dbReference>
<protein>
    <submittedName>
        <fullName evidence="7">Drug/Metabolite transporter superfamily protein</fullName>
    </submittedName>
</protein>
<feature type="transmembrane region" description="Helical" evidence="5">
    <location>
        <begin position="42"/>
        <end position="61"/>
    </location>
</feature>
<evidence type="ECO:0000256" key="5">
    <source>
        <dbReference type="SAM" id="Phobius"/>
    </source>
</evidence>
<dbReference type="GO" id="GO:0016020">
    <property type="term" value="C:membrane"/>
    <property type="evidence" value="ECO:0007669"/>
    <property type="project" value="UniProtKB-SubCell"/>
</dbReference>
<evidence type="ECO:0000256" key="1">
    <source>
        <dbReference type="ARBA" id="ARBA00004141"/>
    </source>
</evidence>
<keyword evidence="4 5" id="KW-0472">Membrane</keyword>
<comment type="subcellular location">
    <subcellularLocation>
        <location evidence="1">Membrane</location>
        <topology evidence="1">Multi-pass membrane protein</topology>
    </subcellularLocation>
</comment>
<feature type="transmembrane region" description="Helical" evidence="5">
    <location>
        <begin position="131"/>
        <end position="154"/>
    </location>
</feature>
<feature type="transmembrane region" description="Helical" evidence="5">
    <location>
        <begin position="12"/>
        <end position="30"/>
    </location>
</feature>
<dbReference type="EMBL" id="GL349548">
    <property type="protein sequence ID" value="KNC46728.1"/>
    <property type="molecule type" value="Genomic_DNA"/>
</dbReference>